<keyword evidence="3" id="KW-1185">Reference proteome</keyword>
<name>A0A2R6NPN9_9APHY</name>
<dbReference type="OrthoDB" id="190105at2759"/>
<dbReference type="InterPro" id="IPR036322">
    <property type="entry name" value="WD40_repeat_dom_sf"/>
</dbReference>
<dbReference type="InterPro" id="IPR001680">
    <property type="entry name" value="WD40_rpt"/>
</dbReference>
<comment type="caution">
    <text evidence="2">The sequence shown here is derived from an EMBL/GenBank/DDBJ whole genome shotgun (WGS) entry which is preliminary data.</text>
</comment>
<protein>
    <submittedName>
        <fullName evidence="2">Uncharacterized protein</fullName>
    </submittedName>
</protein>
<gene>
    <name evidence="2" type="ORF">PHLCEN_2v9815</name>
</gene>
<dbReference type="PROSITE" id="PS50082">
    <property type="entry name" value="WD_REPEATS_2"/>
    <property type="match status" value="1"/>
</dbReference>
<dbReference type="Gene3D" id="2.130.10.10">
    <property type="entry name" value="YVTN repeat-like/Quinoprotein amine dehydrogenase"/>
    <property type="match status" value="1"/>
</dbReference>
<sequence>MLVTGGSDGRVITFSLPFNFASSSPPPPSQEPSTPPKVFPVIQRLSAHDSSVTGLQLDSRFLVTGGNDGRVRLFELTPDIVANKGERCEYVREMCEPSEGVWKVACTRETCVVMSKKVDKTWVEIWTFKPQEEG</sequence>
<dbReference type="InterPro" id="IPR015943">
    <property type="entry name" value="WD40/YVTN_repeat-like_dom_sf"/>
</dbReference>
<evidence type="ECO:0000313" key="2">
    <source>
        <dbReference type="EMBL" id="PSR74468.1"/>
    </source>
</evidence>
<evidence type="ECO:0000313" key="3">
    <source>
        <dbReference type="Proteomes" id="UP000186601"/>
    </source>
</evidence>
<proteinExistence type="predicted"/>
<dbReference type="Proteomes" id="UP000186601">
    <property type="component" value="Unassembled WGS sequence"/>
</dbReference>
<evidence type="ECO:0000256" key="1">
    <source>
        <dbReference type="PROSITE-ProRule" id="PRU00221"/>
    </source>
</evidence>
<feature type="repeat" description="WD" evidence="1">
    <location>
        <begin position="45"/>
        <end position="76"/>
    </location>
</feature>
<accession>A0A2R6NPN9</accession>
<organism evidence="2 3">
    <name type="scientific">Hermanssonia centrifuga</name>
    <dbReference type="NCBI Taxonomy" id="98765"/>
    <lineage>
        <taxon>Eukaryota</taxon>
        <taxon>Fungi</taxon>
        <taxon>Dikarya</taxon>
        <taxon>Basidiomycota</taxon>
        <taxon>Agaricomycotina</taxon>
        <taxon>Agaricomycetes</taxon>
        <taxon>Polyporales</taxon>
        <taxon>Meruliaceae</taxon>
        <taxon>Hermanssonia</taxon>
    </lineage>
</organism>
<dbReference type="AlphaFoldDB" id="A0A2R6NPN9"/>
<reference evidence="2 3" key="1">
    <citation type="submission" date="2018-02" db="EMBL/GenBank/DDBJ databases">
        <title>Genome sequence of the basidiomycete white-rot fungus Phlebia centrifuga.</title>
        <authorList>
            <person name="Granchi Z."/>
            <person name="Peng M."/>
            <person name="de Vries R.P."/>
            <person name="Hilden K."/>
            <person name="Makela M.R."/>
            <person name="Grigoriev I."/>
            <person name="Riley R."/>
        </authorList>
    </citation>
    <scope>NUCLEOTIDE SEQUENCE [LARGE SCALE GENOMIC DNA]</scope>
    <source>
        <strain evidence="2 3">FBCC195</strain>
    </source>
</reference>
<dbReference type="STRING" id="98765.A0A2R6NPN9"/>
<dbReference type="SUPFAM" id="SSF50978">
    <property type="entry name" value="WD40 repeat-like"/>
    <property type="match status" value="1"/>
</dbReference>
<dbReference type="SMART" id="SM00320">
    <property type="entry name" value="WD40"/>
    <property type="match status" value="1"/>
</dbReference>
<keyword evidence="1" id="KW-0853">WD repeat</keyword>
<dbReference type="EMBL" id="MLYV02000985">
    <property type="protein sequence ID" value="PSR74468.1"/>
    <property type="molecule type" value="Genomic_DNA"/>
</dbReference>
<dbReference type="Pfam" id="PF00400">
    <property type="entry name" value="WD40"/>
    <property type="match status" value="1"/>
</dbReference>